<accession>A0ABS8YG34</accession>
<organism evidence="3 4">
    <name type="scientific">Paenibacillus profundus</name>
    <dbReference type="NCBI Taxonomy" id="1173085"/>
    <lineage>
        <taxon>Bacteria</taxon>
        <taxon>Bacillati</taxon>
        <taxon>Bacillota</taxon>
        <taxon>Bacilli</taxon>
        <taxon>Bacillales</taxon>
        <taxon>Paenibacillaceae</taxon>
        <taxon>Paenibacillus</taxon>
    </lineage>
</organism>
<dbReference type="InterPro" id="IPR003675">
    <property type="entry name" value="Rce1/LyrA-like_dom"/>
</dbReference>
<keyword evidence="3" id="KW-0378">Hydrolase</keyword>
<name>A0ABS8YG34_9BACL</name>
<dbReference type="Pfam" id="PF02517">
    <property type="entry name" value="Rce1-like"/>
    <property type="match status" value="1"/>
</dbReference>
<dbReference type="Proteomes" id="UP001199916">
    <property type="component" value="Unassembled WGS sequence"/>
</dbReference>
<protein>
    <submittedName>
        <fullName evidence="3">CPBP family intramembrane metalloprotease</fullName>
    </submittedName>
</protein>
<keyword evidence="1" id="KW-0812">Transmembrane</keyword>
<evidence type="ECO:0000256" key="1">
    <source>
        <dbReference type="SAM" id="Phobius"/>
    </source>
</evidence>
<dbReference type="EMBL" id="JAJNBZ010000011">
    <property type="protein sequence ID" value="MCE5170671.1"/>
    <property type="molecule type" value="Genomic_DNA"/>
</dbReference>
<dbReference type="GO" id="GO:0008237">
    <property type="term" value="F:metallopeptidase activity"/>
    <property type="evidence" value="ECO:0007669"/>
    <property type="project" value="UniProtKB-KW"/>
</dbReference>
<evidence type="ECO:0000259" key="2">
    <source>
        <dbReference type="Pfam" id="PF02517"/>
    </source>
</evidence>
<evidence type="ECO:0000313" key="4">
    <source>
        <dbReference type="Proteomes" id="UP001199916"/>
    </source>
</evidence>
<sequence length="127" mass="14074">MLILYLMSLFGGSYENSKTESIQSQISLFTVLIAVVSAGIVSPVYEEIFYRGFLYRWLRTRFGRGWASFISSAIFMAAHIPTYNTLAISFVAGLIFAWTYESTKSVIPGIIVHGLTNTIFVLLTAAG</sequence>
<proteinExistence type="predicted"/>
<gene>
    <name evidence="3" type="ORF">LQV63_15250</name>
</gene>
<dbReference type="PANTHER" id="PTHR36435">
    <property type="entry name" value="SLR1288 PROTEIN"/>
    <property type="match status" value="1"/>
</dbReference>
<keyword evidence="3" id="KW-0645">Protease</keyword>
<keyword evidence="4" id="KW-1185">Reference proteome</keyword>
<keyword evidence="1" id="KW-1133">Transmembrane helix</keyword>
<keyword evidence="3" id="KW-0482">Metalloprotease</keyword>
<evidence type="ECO:0000313" key="3">
    <source>
        <dbReference type="EMBL" id="MCE5170671.1"/>
    </source>
</evidence>
<comment type="caution">
    <text evidence="3">The sequence shown here is derived from an EMBL/GenBank/DDBJ whole genome shotgun (WGS) entry which is preliminary data.</text>
</comment>
<dbReference type="PANTHER" id="PTHR36435:SF1">
    <property type="entry name" value="CAAX AMINO TERMINAL PROTEASE FAMILY PROTEIN"/>
    <property type="match status" value="1"/>
</dbReference>
<dbReference type="InterPro" id="IPR052710">
    <property type="entry name" value="CAAX_protease"/>
</dbReference>
<feature type="domain" description="CAAX prenyl protease 2/Lysostaphin resistance protein A-like" evidence="2">
    <location>
        <begin position="31"/>
        <end position="119"/>
    </location>
</feature>
<reference evidence="3 4" key="1">
    <citation type="submission" date="2021-11" db="EMBL/GenBank/DDBJ databases">
        <title>Draft genome sequence of Paenibacillus profundus YoMME, a new Gram-positive bacteria with exoelectrogenic properties.</title>
        <authorList>
            <person name="Hubenova Y."/>
            <person name="Hubenova E."/>
            <person name="Manasiev Y."/>
            <person name="Peykov S."/>
            <person name="Mitov M."/>
        </authorList>
    </citation>
    <scope>NUCLEOTIDE SEQUENCE [LARGE SCALE GENOMIC DNA]</scope>
    <source>
        <strain evidence="3 4">YoMME</strain>
    </source>
</reference>
<feature type="transmembrane region" description="Helical" evidence="1">
    <location>
        <begin position="105"/>
        <end position="126"/>
    </location>
</feature>
<keyword evidence="1" id="KW-0472">Membrane</keyword>
<feature type="transmembrane region" description="Helical" evidence="1">
    <location>
        <begin position="26"/>
        <end position="45"/>
    </location>
</feature>
<feature type="transmembrane region" description="Helical" evidence="1">
    <location>
        <begin position="66"/>
        <end position="99"/>
    </location>
</feature>